<evidence type="ECO:0000313" key="2">
    <source>
        <dbReference type="Proteomes" id="UP000054485"/>
    </source>
</evidence>
<organism evidence="1 2">
    <name type="scientific">Suillus luteus UH-Slu-Lm8-n1</name>
    <dbReference type="NCBI Taxonomy" id="930992"/>
    <lineage>
        <taxon>Eukaryota</taxon>
        <taxon>Fungi</taxon>
        <taxon>Dikarya</taxon>
        <taxon>Basidiomycota</taxon>
        <taxon>Agaricomycotina</taxon>
        <taxon>Agaricomycetes</taxon>
        <taxon>Agaricomycetidae</taxon>
        <taxon>Boletales</taxon>
        <taxon>Suillineae</taxon>
        <taxon>Suillaceae</taxon>
        <taxon>Suillus</taxon>
    </lineage>
</organism>
<name>A0A0D0AF33_9AGAM</name>
<dbReference type="AlphaFoldDB" id="A0A0D0AF33"/>
<accession>A0A0D0AF33</accession>
<proteinExistence type="predicted"/>
<reference evidence="2" key="2">
    <citation type="submission" date="2015-01" db="EMBL/GenBank/DDBJ databases">
        <title>Evolutionary Origins and Diversification of the Mycorrhizal Mutualists.</title>
        <authorList>
            <consortium name="DOE Joint Genome Institute"/>
            <consortium name="Mycorrhizal Genomics Consortium"/>
            <person name="Kohler A."/>
            <person name="Kuo A."/>
            <person name="Nagy L.G."/>
            <person name="Floudas D."/>
            <person name="Copeland A."/>
            <person name="Barry K.W."/>
            <person name="Cichocki N."/>
            <person name="Veneault-Fourrey C."/>
            <person name="LaButti K."/>
            <person name="Lindquist E.A."/>
            <person name="Lipzen A."/>
            <person name="Lundell T."/>
            <person name="Morin E."/>
            <person name="Murat C."/>
            <person name="Riley R."/>
            <person name="Ohm R."/>
            <person name="Sun H."/>
            <person name="Tunlid A."/>
            <person name="Henrissat B."/>
            <person name="Grigoriev I.V."/>
            <person name="Hibbett D.S."/>
            <person name="Martin F."/>
        </authorList>
    </citation>
    <scope>NUCLEOTIDE SEQUENCE [LARGE SCALE GENOMIC DNA]</scope>
    <source>
        <strain evidence="2">UH-Slu-Lm8-n1</strain>
    </source>
</reference>
<sequence>MNFHPGAITRAYGPTWLPDASEQIFNIGRQDRRSPCVMPADAIASECTEPSTSDQCHADSCMLTVVWERLKHRKVSE</sequence>
<gene>
    <name evidence="1" type="ORF">CY34DRAFT_811039</name>
</gene>
<reference evidence="1 2" key="1">
    <citation type="submission" date="2014-04" db="EMBL/GenBank/DDBJ databases">
        <authorList>
            <consortium name="DOE Joint Genome Institute"/>
            <person name="Kuo A."/>
            <person name="Ruytinx J."/>
            <person name="Rineau F."/>
            <person name="Colpaert J."/>
            <person name="Kohler A."/>
            <person name="Nagy L.G."/>
            <person name="Floudas D."/>
            <person name="Copeland A."/>
            <person name="Barry K.W."/>
            <person name="Cichocki N."/>
            <person name="Veneault-Fourrey C."/>
            <person name="LaButti K."/>
            <person name="Lindquist E.A."/>
            <person name="Lipzen A."/>
            <person name="Lundell T."/>
            <person name="Morin E."/>
            <person name="Murat C."/>
            <person name="Sun H."/>
            <person name="Tunlid A."/>
            <person name="Henrissat B."/>
            <person name="Grigoriev I.V."/>
            <person name="Hibbett D.S."/>
            <person name="Martin F."/>
            <person name="Nordberg H.P."/>
            <person name="Cantor M.N."/>
            <person name="Hua S.X."/>
        </authorList>
    </citation>
    <scope>NUCLEOTIDE SEQUENCE [LARGE SCALE GENOMIC DNA]</scope>
    <source>
        <strain evidence="1 2">UH-Slu-Lm8-n1</strain>
    </source>
</reference>
<protein>
    <submittedName>
        <fullName evidence="1">Uncharacterized protein</fullName>
    </submittedName>
</protein>
<dbReference type="InParanoid" id="A0A0D0AF33"/>
<keyword evidence="2" id="KW-1185">Reference proteome</keyword>
<evidence type="ECO:0000313" key="1">
    <source>
        <dbReference type="EMBL" id="KIK36729.1"/>
    </source>
</evidence>
<dbReference type="EMBL" id="KN835504">
    <property type="protein sequence ID" value="KIK36729.1"/>
    <property type="molecule type" value="Genomic_DNA"/>
</dbReference>
<dbReference type="Proteomes" id="UP000054485">
    <property type="component" value="Unassembled WGS sequence"/>
</dbReference>
<dbReference type="HOGENOM" id="CLU_2639745_0_0_1"/>